<protein>
    <submittedName>
        <fullName evidence="2">Uncharacterized protein</fullName>
    </submittedName>
</protein>
<evidence type="ECO:0000256" key="1">
    <source>
        <dbReference type="SAM" id="MobiDB-lite"/>
    </source>
</evidence>
<reference evidence="2 3" key="1">
    <citation type="journal article" date="2024" name="G3 (Bethesda)">
        <title>Genome assembly of Hibiscus sabdariffa L. provides insights into metabolisms of medicinal natural products.</title>
        <authorList>
            <person name="Kim T."/>
        </authorList>
    </citation>
    <scope>NUCLEOTIDE SEQUENCE [LARGE SCALE GENOMIC DNA]</scope>
    <source>
        <strain evidence="2">TK-2024</strain>
        <tissue evidence="2">Old leaves</tissue>
    </source>
</reference>
<comment type="caution">
    <text evidence="2">The sequence shown here is derived from an EMBL/GenBank/DDBJ whole genome shotgun (WGS) entry which is preliminary data.</text>
</comment>
<proteinExistence type="predicted"/>
<sequence length="122" mass="13850">MAKAEEICKKETQRNISMQLGSFPRDLLERFMPSSYHFSHTNGEERGEEEEIELSLRQRKELQSLRRMEAKRKRSEKQKNLKAASIGSQGSGSSGISQLESQPPQGYYLFLGIVDVGDSVVQ</sequence>
<name>A0ABR2QE27_9ROSI</name>
<dbReference type="InterPro" id="IPR032310">
    <property type="entry name" value="NLS_NINJA_AFP-like"/>
</dbReference>
<dbReference type="Pfam" id="PF16136">
    <property type="entry name" value="NLS_NINJA_AFP"/>
    <property type="match status" value="1"/>
</dbReference>
<evidence type="ECO:0000313" key="2">
    <source>
        <dbReference type="EMBL" id="KAK8998947.1"/>
    </source>
</evidence>
<feature type="region of interest" description="Disordered" evidence="1">
    <location>
        <begin position="63"/>
        <end position="99"/>
    </location>
</feature>
<gene>
    <name evidence="2" type="ORF">V6N11_070126</name>
</gene>
<dbReference type="Proteomes" id="UP001396334">
    <property type="component" value="Unassembled WGS sequence"/>
</dbReference>
<keyword evidence="3" id="KW-1185">Reference proteome</keyword>
<evidence type="ECO:0000313" key="3">
    <source>
        <dbReference type="Proteomes" id="UP001396334"/>
    </source>
</evidence>
<organism evidence="2 3">
    <name type="scientific">Hibiscus sabdariffa</name>
    <name type="common">roselle</name>
    <dbReference type="NCBI Taxonomy" id="183260"/>
    <lineage>
        <taxon>Eukaryota</taxon>
        <taxon>Viridiplantae</taxon>
        <taxon>Streptophyta</taxon>
        <taxon>Embryophyta</taxon>
        <taxon>Tracheophyta</taxon>
        <taxon>Spermatophyta</taxon>
        <taxon>Magnoliopsida</taxon>
        <taxon>eudicotyledons</taxon>
        <taxon>Gunneridae</taxon>
        <taxon>Pentapetalae</taxon>
        <taxon>rosids</taxon>
        <taxon>malvids</taxon>
        <taxon>Malvales</taxon>
        <taxon>Malvaceae</taxon>
        <taxon>Malvoideae</taxon>
        <taxon>Hibiscus</taxon>
    </lineage>
</organism>
<dbReference type="EMBL" id="JBBPBN010000040">
    <property type="protein sequence ID" value="KAK8998947.1"/>
    <property type="molecule type" value="Genomic_DNA"/>
</dbReference>
<accession>A0ABR2QE27</accession>